<feature type="compositionally biased region" description="Polar residues" evidence="5">
    <location>
        <begin position="479"/>
        <end position="517"/>
    </location>
</feature>
<evidence type="ECO:0000256" key="5">
    <source>
        <dbReference type="SAM" id="MobiDB-lite"/>
    </source>
</evidence>
<feature type="compositionally biased region" description="Basic and acidic residues" evidence="5">
    <location>
        <begin position="1290"/>
        <end position="1310"/>
    </location>
</feature>
<dbReference type="PANTHER" id="PTHR16684:SF11">
    <property type="entry name" value="CENTROMERE PROTEIN C"/>
    <property type="match status" value="1"/>
</dbReference>
<feature type="region of interest" description="Disordered" evidence="5">
    <location>
        <begin position="1669"/>
        <end position="1716"/>
    </location>
</feature>
<feature type="compositionally biased region" description="Basic and acidic residues" evidence="5">
    <location>
        <begin position="1249"/>
        <end position="1259"/>
    </location>
</feature>
<evidence type="ECO:0000256" key="2">
    <source>
        <dbReference type="ARBA" id="ARBA00010291"/>
    </source>
</evidence>
<feature type="region of interest" description="Disordered" evidence="5">
    <location>
        <begin position="1035"/>
        <end position="1084"/>
    </location>
</feature>
<feature type="compositionally biased region" description="Low complexity" evidence="5">
    <location>
        <begin position="1414"/>
        <end position="1427"/>
    </location>
</feature>
<feature type="region of interest" description="Disordered" evidence="5">
    <location>
        <begin position="1409"/>
        <end position="1462"/>
    </location>
</feature>
<feature type="compositionally biased region" description="Polar residues" evidence="5">
    <location>
        <begin position="910"/>
        <end position="927"/>
    </location>
</feature>
<dbReference type="GO" id="GO:0051455">
    <property type="term" value="P:spindle attachment to meiosis I kinetochore"/>
    <property type="evidence" value="ECO:0007669"/>
    <property type="project" value="TreeGrafter"/>
</dbReference>
<feature type="compositionally biased region" description="Basic residues" evidence="5">
    <location>
        <begin position="973"/>
        <end position="986"/>
    </location>
</feature>
<feature type="region of interest" description="Disordered" evidence="5">
    <location>
        <begin position="1499"/>
        <end position="1527"/>
    </location>
</feature>
<feature type="region of interest" description="Disordered" evidence="5">
    <location>
        <begin position="211"/>
        <end position="239"/>
    </location>
</feature>
<dbReference type="GO" id="GO:0000776">
    <property type="term" value="C:kinetochore"/>
    <property type="evidence" value="ECO:0007669"/>
    <property type="project" value="InterPro"/>
</dbReference>
<feature type="region of interest" description="Disordered" evidence="5">
    <location>
        <begin position="902"/>
        <end position="1012"/>
    </location>
</feature>
<feature type="compositionally biased region" description="Basic and acidic residues" evidence="5">
    <location>
        <begin position="928"/>
        <end position="938"/>
    </location>
</feature>
<organism evidence="7 8">
    <name type="scientific">Mytilus galloprovincialis</name>
    <name type="common">Mediterranean mussel</name>
    <dbReference type="NCBI Taxonomy" id="29158"/>
    <lineage>
        <taxon>Eukaryota</taxon>
        <taxon>Metazoa</taxon>
        <taxon>Spiralia</taxon>
        <taxon>Lophotrochozoa</taxon>
        <taxon>Mollusca</taxon>
        <taxon>Bivalvia</taxon>
        <taxon>Autobranchia</taxon>
        <taxon>Pteriomorphia</taxon>
        <taxon>Mytilida</taxon>
        <taxon>Mytiloidea</taxon>
        <taxon>Mytilidae</taxon>
        <taxon>Mytilinae</taxon>
        <taxon>Mytilus</taxon>
    </lineage>
</organism>
<feature type="compositionally biased region" description="Basic and acidic residues" evidence="5">
    <location>
        <begin position="734"/>
        <end position="748"/>
    </location>
</feature>
<comment type="similarity">
    <text evidence="2">Belongs to the CENP-C/MIF2 family.</text>
</comment>
<feature type="compositionally biased region" description="Low complexity" evidence="5">
    <location>
        <begin position="93"/>
        <end position="105"/>
    </location>
</feature>
<feature type="compositionally biased region" description="Polar residues" evidence="5">
    <location>
        <begin position="327"/>
        <end position="346"/>
    </location>
</feature>
<name>A0A8B6BJH4_MYTGA</name>
<dbReference type="InterPro" id="IPR025974">
    <property type="entry name" value="Mif2/CENP-C_cupin"/>
</dbReference>
<evidence type="ECO:0000256" key="3">
    <source>
        <dbReference type="ARBA" id="ARBA00023125"/>
    </source>
</evidence>
<feature type="domain" description="Mif2/CENP-C cupin" evidence="6">
    <location>
        <begin position="1953"/>
        <end position="2032"/>
    </location>
</feature>
<feature type="compositionally biased region" description="Basic residues" evidence="5">
    <location>
        <begin position="1435"/>
        <end position="1444"/>
    </location>
</feature>
<dbReference type="GO" id="GO:0051382">
    <property type="term" value="P:kinetochore assembly"/>
    <property type="evidence" value="ECO:0007669"/>
    <property type="project" value="InterPro"/>
</dbReference>
<feature type="compositionally biased region" description="Polar residues" evidence="5">
    <location>
        <begin position="608"/>
        <end position="622"/>
    </location>
</feature>
<dbReference type="GO" id="GO:0019237">
    <property type="term" value="F:centromeric DNA binding"/>
    <property type="evidence" value="ECO:0007669"/>
    <property type="project" value="InterPro"/>
</dbReference>
<feature type="compositionally biased region" description="Polar residues" evidence="5">
    <location>
        <begin position="1001"/>
        <end position="1012"/>
    </location>
</feature>
<feature type="compositionally biased region" description="Polar residues" evidence="5">
    <location>
        <begin position="1514"/>
        <end position="1524"/>
    </location>
</feature>
<dbReference type="Gene3D" id="2.60.120.10">
    <property type="entry name" value="Jelly Rolls"/>
    <property type="match status" value="1"/>
</dbReference>
<feature type="region of interest" description="Disordered" evidence="5">
    <location>
        <begin position="82"/>
        <end position="105"/>
    </location>
</feature>
<feature type="region of interest" description="Disordered" evidence="5">
    <location>
        <begin position="382"/>
        <end position="754"/>
    </location>
</feature>
<feature type="compositionally biased region" description="Basic residues" evidence="5">
    <location>
        <begin position="1277"/>
        <end position="1289"/>
    </location>
</feature>
<feature type="compositionally biased region" description="Polar residues" evidence="5">
    <location>
        <begin position="1674"/>
        <end position="1689"/>
    </location>
</feature>
<dbReference type="EMBL" id="UYJE01000263">
    <property type="protein sequence ID" value="VDH91792.1"/>
    <property type="molecule type" value="Genomic_DNA"/>
</dbReference>
<dbReference type="Proteomes" id="UP000596742">
    <property type="component" value="Unassembled WGS sequence"/>
</dbReference>
<feature type="compositionally biased region" description="Basic and acidic residues" evidence="5">
    <location>
        <begin position="308"/>
        <end position="324"/>
    </location>
</feature>
<dbReference type="GO" id="GO:0051315">
    <property type="term" value="P:attachment of mitotic spindle microtubules to kinetochore"/>
    <property type="evidence" value="ECO:0007669"/>
    <property type="project" value="TreeGrafter"/>
</dbReference>
<dbReference type="PANTHER" id="PTHR16684">
    <property type="entry name" value="CENTROMERE PROTEIN C"/>
    <property type="match status" value="1"/>
</dbReference>
<proteinExistence type="inferred from homology"/>
<dbReference type="InterPro" id="IPR014710">
    <property type="entry name" value="RmlC-like_jellyroll"/>
</dbReference>
<feature type="compositionally biased region" description="Basic and acidic residues" evidence="5">
    <location>
        <begin position="1049"/>
        <end position="1065"/>
    </location>
</feature>
<keyword evidence="3" id="KW-0238">DNA-binding</keyword>
<accession>A0A8B6BJH4</accession>
<feature type="region of interest" description="Disordered" evidence="5">
    <location>
        <begin position="811"/>
        <end position="879"/>
    </location>
</feature>
<feature type="compositionally biased region" description="Low complexity" evidence="5">
    <location>
        <begin position="454"/>
        <end position="464"/>
    </location>
</feature>
<feature type="compositionally biased region" description="Basic and acidic residues" evidence="5">
    <location>
        <begin position="1328"/>
        <end position="1346"/>
    </location>
</feature>
<sequence>MSAYTIIFMYTAEKDFFVNPLKRKNRGLRSGRPVLKSGKVINRDKDGFEKIDDYFSESDVESSLSLHRSSIESHKLTKDVEDDRIVQSQPAPNSRMSTRNRNTSSYRSVVSSINSKVSSSTSSYNPVGWLHNKNYGRRTGLDIKAGKNIRKRPDGFEVFEDYWSESDADSLMISRHSACDTPEVTSELHRSSIEPKNAKVVEDDRIVQSQPVPNSHMSTRNRNTSSYRSVGSSVNSKVSNSSYNPVGWLHNKNYGRRTGKDIKAGKVIRKRPDGFEEFDDYWSESEADSLMLSRINDKTIETPIVPSKDLKHTQDSESDMHPETTESEGSTLQSDYNSSDGSSKDSTYCAKEDSRIADFLPQVPDDSPTKTGLQSQTLSVLTEKSQISQVVSPEKTLNKSKRKSLTSGKNNLSNDRDLSVYHKSKEDEGLFNKDNLSQDSDAHSSVGKENVTPESSEYSSLSTEHSSEHSSPGKKNDTPELSGQSLSGTENSMSESMGGLTSSSKYHLSISQKSVHGQQHEETSHTEIHHSSAVKEGSNNDLSEEDVNEGSNDLSEKEEDQEIPEYQGQGHKNQELLNSKHESQELSSEGGEDYQESLSGQSMQQSSLHDQQGESLQDNLQALRSEVKCSVPDLESVTSGKSFIKQDLSECQDHTKLSTESENITSSTNKSIRNYDKSPEPLIPSSSLADKLLNKSNKKESEVSTNRTDNSKSLPESSLSDNTTHNTETGTEIPHTETNDDIYTEQKNKTHNTTTRKSFVFPDLSFDSQDSVMMVDDDNDLVKNKSLKNKSMRKRTKSMITVDNSVLDKFASEGKTYRKSTGSMMIGKNNKQKQGKKGKQKQKDTAENIEVMKNSTKQKDNDNQQLSNDKLENTEVSNISSYKQKLSLNEINEDLKIHEQLKVTKKSKGKSTNQSVTNTDTSLGLNDSNEHLKKDKQSKTAKKSKNRSVKNTDIDDSSTEGTTETNKDDSKVKTKTTKGKKKKGKKAATGNKKYGLRSRQKSVGNKSSDVITNESENTLNKLTTDIDIPLEESVEAKHDTCQRELQTSDTKKVTVEEDDLSHDKNVPTSNSGEEEEMPDEKQENISSTVTKILIDKSQAAANKTDGISQATMDKTHGISQWLQVENKTVGISQLSQTTSINIGGNKTGSLTKVESDPNLVGSTPSFRTRKRLSYSIAALDSSQLQGKKKRQSTPKLSSSVIYDQLLNKKTFVLDTDSDESSQFLFNKTQTNKTNVERNDDELLGGDWNSHNDNDTEAQKYKTVRKKGAQKEKDEVKKKKRGVKNKPKKKSVTEESLNHESIHEKEIDVVSKNKIGTGVYNNQQEEPDNDSHHQVEVDSKHPEKTDQVNKYQKKAVLDNEHEANVDNKHEEENDLDNIHEEEEVVDTCPHEGEDNSNIVIDRYISAGSELEKESNVNSSKLSKTNNLSNDKELRQNQRKTNRRKTTGNSPVKTNKKRNTRKSAPVINIEVNEDEELKENIRGKKEKKITKRNKKSFVFDSTETSLADEQEIQDASPETNNQSSQEHAVLGQEGIPVTGNQSVQLHTSEHMTEQSLGETNQNEMSDLQTFEDNNEISTRLSSSEETTPRVATKDKRKKKDKNKGKDVKKPSPVTRKRSIPNEIITDEATTPVIKQHIMVTNTPDVQYPASLLKEGLKSGVSFRSKRRTIVLEADTDTPQQETSNKKITANDMSELDNGEPDVSNDPDSSGPHIVNKDEADVDGKIPNIIRRRSSMRFAPPTDVINTTPCIVKGKGSKSKERRVTISRKVIETSFDVENTTGSSIDQTQNMTDVSLVHAFEMTSSQTPEKIVNPKLNKMISPEPAPEGVRRSRRTRLKRLDNYKLEIPIYERRKSGGFAIIGVKPSVSEAKLKAMELKRKNQLKGRKKPDRRLSRRLSAHAELPSEVDTTFNTEITVYNPDNEEDVMLECIGTKEQSLKFGPDGEEACDSDPFFMTRSINQPAFGTGMLQLNGLKEKPVQAVTKGTVIFHIIFGKLLVTIQSTSVILSTHDQFFVPRGNTYSIKNLRKDVAKLSYVMLKEDEPEDQSD</sequence>
<evidence type="ECO:0000259" key="6">
    <source>
        <dbReference type="Pfam" id="PF11699"/>
    </source>
</evidence>
<feature type="compositionally biased region" description="Polar residues" evidence="5">
    <location>
        <begin position="382"/>
        <end position="391"/>
    </location>
</feature>
<feature type="compositionally biased region" description="Polar residues" evidence="5">
    <location>
        <begin position="703"/>
        <end position="730"/>
    </location>
</feature>
<feature type="compositionally biased region" description="Basic residues" evidence="5">
    <location>
        <begin position="830"/>
        <end position="840"/>
    </location>
</feature>
<dbReference type="GO" id="GO:0005634">
    <property type="term" value="C:nucleus"/>
    <property type="evidence" value="ECO:0007669"/>
    <property type="project" value="UniProtKB-SubCell"/>
</dbReference>
<feature type="compositionally biased region" description="Basic and acidic residues" evidence="5">
    <location>
        <begin position="414"/>
        <end position="431"/>
    </location>
</feature>
<feature type="compositionally biased region" description="Basic and acidic residues" evidence="5">
    <location>
        <begin position="1354"/>
        <end position="1370"/>
    </location>
</feature>
<protein>
    <recommendedName>
        <fullName evidence="6">Mif2/CENP-C cupin domain-containing protein</fullName>
    </recommendedName>
</protein>
<dbReference type="OrthoDB" id="1939643at2759"/>
<feature type="compositionally biased region" description="Polar residues" evidence="5">
    <location>
        <begin position="1574"/>
        <end position="1583"/>
    </location>
</feature>
<evidence type="ECO:0000313" key="8">
    <source>
        <dbReference type="Proteomes" id="UP000596742"/>
    </source>
</evidence>
<feature type="compositionally biased region" description="Basic and acidic residues" evidence="5">
    <location>
        <begin position="647"/>
        <end position="659"/>
    </location>
</feature>
<feature type="compositionally biased region" description="Basic residues" evidence="5">
    <location>
        <begin position="939"/>
        <end position="948"/>
    </location>
</feature>
<feature type="compositionally biased region" description="Low complexity" evidence="5">
    <location>
        <begin position="596"/>
        <end position="607"/>
    </location>
</feature>
<feature type="region of interest" description="Disordered" evidence="5">
    <location>
        <begin position="1574"/>
        <end position="1616"/>
    </location>
</feature>
<reference evidence="7" key="1">
    <citation type="submission" date="2018-11" db="EMBL/GenBank/DDBJ databases">
        <authorList>
            <person name="Alioto T."/>
            <person name="Alioto T."/>
        </authorList>
    </citation>
    <scope>NUCLEOTIDE SEQUENCE</scope>
</reference>
<dbReference type="InterPro" id="IPR028386">
    <property type="entry name" value="CENP-C/Mif2/cnp3"/>
</dbReference>
<feature type="compositionally biased region" description="Basic and acidic residues" evidence="5">
    <location>
        <begin position="518"/>
        <end position="530"/>
    </location>
</feature>
<comment type="subcellular location">
    <subcellularLocation>
        <location evidence="1">Nucleus</location>
    </subcellularLocation>
</comment>
<keyword evidence="4" id="KW-0539">Nucleus</keyword>
<evidence type="ECO:0000313" key="7">
    <source>
        <dbReference type="EMBL" id="VDH91792.1"/>
    </source>
</evidence>
<feature type="compositionally biased region" description="Acidic residues" evidence="5">
    <location>
        <begin position="1371"/>
        <end position="1384"/>
    </location>
</feature>
<feature type="region of interest" description="Disordered" evidence="5">
    <location>
        <begin position="303"/>
        <end position="348"/>
    </location>
</feature>
<keyword evidence="8" id="KW-1185">Reference proteome</keyword>
<feature type="compositionally biased region" description="Low complexity" evidence="5">
    <location>
        <begin position="660"/>
        <end position="672"/>
    </location>
</feature>
<feature type="compositionally biased region" description="Low complexity" evidence="5">
    <location>
        <begin position="218"/>
        <end position="239"/>
    </location>
</feature>
<dbReference type="Pfam" id="PF11699">
    <property type="entry name" value="CENP-C_C"/>
    <property type="match status" value="1"/>
</dbReference>
<evidence type="ECO:0000256" key="4">
    <source>
        <dbReference type="ARBA" id="ARBA00023242"/>
    </source>
</evidence>
<gene>
    <name evidence="7" type="ORF">MGAL_10B035084</name>
</gene>
<evidence type="ECO:0000256" key="1">
    <source>
        <dbReference type="ARBA" id="ARBA00004123"/>
    </source>
</evidence>
<feature type="region of interest" description="Disordered" evidence="5">
    <location>
        <begin position="1235"/>
        <end position="1395"/>
    </location>
</feature>
<feature type="compositionally biased region" description="Acidic residues" evidence="5">
    <location>
        <begin position="1691"/>
        <end position="1702"/>
    </location>
</feature>
<comment type="caution">
    <text evidence="7">The sequence shown here is derived from an EMBL/GenBank/DDBJ whole genome shotgun (WGS) entry which is preliminary data.</text>
</comment>
<feature type="compositionally biased region" description="Polar residues" evidence="5">
    <location>
        <begin position="863"/>
        <end position="879"/>
    </location>
</feature>
<feature type="compositionally biased region" description="Basic and acidic residues" evidence="5">
    <location>
        <begin position="572"/>
        <end position="584"/>
    </location>
</feature>